<organism evidence="4 5">
    <name type="scientific">Pseudobacteriovorax antillogorgiicola</name>
    <dbReference type="NCBI Taxonomy" id="1513793"/>
    <lineage>
        <taxon>Bacteria</taxon>
        <taxon>Pseudomonadati</taxon>
        <taxon>Bdellovibrionota</taxon>
        <taxon>Oligoflexia</taxon>
        <taxon>Oligoflexales</taxon>
        <taxon>Pseudobacteriovoracaceae</taxon>
        <taxon>Pseudobacteriovorax</taxon>
    </lineage>
</organism>
<keyword evidence="4" id="KW-0675">Receptor</keyword>
<sequence length="773" mass="88280">MVMATFSHTLFAATSENLQDLMELSAEELLSTKVSTGSLRESIGAKSASAVTIIDRADIELTSARSLANLLEQHVPGLLLMTHSEGSKIGIRGLIAAENYKLLLLVNGKNITNMVYEGAILELDNWDLQDIERIEVVRGPGSVTYGTGAIAGVINIITRTAKAKHQLVSSELTHVLGPNSRGLSLSLADSINRSDVFTYFSYRKTDGYQEPQYYRDLSDGYLENPQAYLADGLTRPQIKALIDIRHGNEWNVWFRYTQSGQTHHFNPQIVLSDLNGNPNEEVSRRQVGIRGAIASFNRKFSLAENQSLKTEFSFDSQEYIRYRVRAEEYRISSSNNIDQYAFSQNRSSASLLYQGKFDRTELITGYQMNHITVEAPWGKSRDHIWIYEGVDFLSDVEKSVYLQNPDPRIDRLPTAETAEEIGSGLEFITHSHLLESIFNPSERWHLIYAHRLDIPDISDPMFSPRLSLGLQVNETNYGVVTAQRASRMMPLRAQYLNHKYEEKSKHETIDGLEISLTNTSIPKTTVNFRAFYNRVHSVGFTGQNLELLADLGLLGLELDAAYKSYHREFRLSHSFLDPISVDMNEGLKDGTNRNNISFADYYYQTRGDVPLLLESYGDDLNNWSNQSTKLMYIENLLNRRLRFLANMQIYWNYQGSYDEMGMYENAYANFDTSVLQDAELEAFESQRLDFLERKRNLEAKDAYQLDYSLNLAMSYLWQSSPKLEYLVTIFGENVLQSKKRYYVSTGSSNTYPDRLQFLEEPVSFGIRLRASFY</sequence>
<dbReference type="PANTHER" id="PTHR30069">
    <property type="entry name" value="TONB-DEPENDENT OUTER MEMBRANE RECEPTOR"/>
    <property type="match status" value="1"/>
</dbReference>
<comment type="similarity">
    <text evidence="2">Belongs to the TonB-dependent receptor family.</text>
</comment>
<accession>A0A1Y6C5F0</accession>
<dbReference type="InterPro" id="IPR037066">
    <property type="entry name" value="Plug_dom_sf"/>
</dbReference>
<comment type="subcellular location">
    <subcellularLocation>
        <location evidence="2">Cell outer membrane</location>
        <topology evidence="2">Multi-pass membrane protein</topology>
    </subcellularLocation>
</comment>
<evidence type="ECO:0000259" key="3">
    <source>
        <dbReference type="Pfam" id="PF07715"/>
    </source>
</evidence>
<keyword evidence="2" id="KW-0472">Membrane</keyword>
<feature type="domain" description="TonB-dependent receptor plug" evidence="3">
    <location>
        <begin position="46"/>
        <end position="153"/>
    </location>
</feature>
<keyword evidence="2" id="KW-1134">Transmembrane beta strand</keyword>
<dbReference type="STRING" id="1513793.SAMN06296036_11172"/>
<dbReference type="InterPro" id="IPR039426">
    <property type="entry name" value="TonB-dep_rcpt-like"/>
</dbReference>
<dbReference type="InterPro" id="IPR012910">
    <property type="entry name" value="Plug_dom"/>
</dbReference>
<dbReference type="AlphaFoldDB" id="A0A1Y6C5F0"/>
<evidence type="ECO:0000313" key="4">
    <source>
        <dbReference type="EMBL" id="SMF36991.1"/>
    </source>
</evidence>
<keyword evidence="2" id="KW-0813">Transport</keyword>
<gene>
    <name evidence="4" type="ORF">SAMN06296036_11172</name>
</gene>
<dbReference type="PROSITE" id="PS52016">
    <property type="entry name" value="TONB_DEPENDENT_REC_3"/>
    <property type="match status" value="1"/>
</dbReference>
<dbReference type="Gene3D" id="2.170.130.10">
    <property type="entry name" value="TonB-dependent receptor, plug domain"/>
    <property type="match status" value="1"/>
</dbReference>
<keyword evidence="5" id="KW-1185">Reference proteome</keyword>
<evidence type="ECO:0000256" key="2">
    <source>
        <dbReference type="PROSITE-ProRule" id="PRU01360"/>
    </source>
</evidence>
<dbReference type="GO" id="GO:0015344">
    <property type="term" value="F:siderophore uptake transmembrane transporter activity"/>
    <property type="evidence" value="ECO:0007669"/>
    <property type="project" value="TreeGrafter"/>
</dbReference>
<dbReference type="Pfam" id="PF07715">
    <property type="entry name" value="Plug"/>
    <property type="match status" value="1"/>
</dbReference>
<evidence type="ECO:0000313" key="5">
    <source>
        <dbReference type="Proteomes" id="UP000192907"/>
    </source>
</evidence>
<protein>
    <submittedName>
        <fullName evidence="4">TonB-dependent Receptor Plug Domain</fullName>
    </submittedName>
</protein>
<proteinExistence type="inferred from homology"/>
<dbReference type="EMBL" id="FWZT01000011">
    <property type="protein sequence ID" value="SMF36991.1"/>
    <property type="molecule type" value="Genomic_DNA"/>
</dbReference>
<name>A0A1Y6C5F0_9BACT</name>
<evidence type="ECO:0000256" key="1">
    <source>
        <dbReference type="ARBA" id="ARBA00022729"/>
    </source>
</evidence>
<dbReference type="GO" id="GO:0044718">
    <property type="term" value="P:siderophore transmembrane transport"/>
    <property type="evidence" value="ECO:0007669"/>
    <property type="project" value="TreeGrafter"/>
</dbReference>
<keyword evidence="1" id="KW-0732">Signal</keyword>
<dbReference type="SUPFAM" id="SSF56935">
    <property type="entry name" value="Porins"/>
    <property type="match status" value="1"/>
</dbReference>
<dbReference type="Proteomes" id="UP000192907">
    <property type="component" value="Unassembled WGS sequence"/>
</dbReference>
<keyword evidence="2" id="KW-0812">Transmembrane</keyword>
<keyword evidence="2" id="KW-0998">Cell outer membrane</keyword>
<dbReference type="PANTHER" id="PTHR30069:SF29">
    <property type="entry name" value="HEMOGLOBIN AND HEMOGLOBIN-HAPTOGLOBIN-BINDING PROTEIN 1-RELATED"/>
    <property type="match status" value="1"/>
</dbReference>
<reference evidence="5" key="1">
    <citation type="submission" date="2017-04" db="EMBL/GenBank/DDBJ databases">
        <authorList>
            <person name="Varghese N."/>
            <person name="Submissions S."/>
        </authorList>
    </citation>
    <scope>NUCLEOTIDE SEQUENCE [LARGE SCALE GENOMIC DNA]</scope>
    <source>
        <strain evidence="5">RKEM611</strain>
    </source>
</reference>
<dbReference type="GO" id="GO:0009279">
    <property type="term" value="C:cell outer membrane"/>
    <property type="evidence" value="ECO:0007669"/>
    <property type="project" value="UniProtKB-SubCell"/>
</dbReference>